<keyword evidence="4 13" id="KW-0337">GPI-anchor biosynthesis</keyword>
<dbReference type="GO" id="GO:0005789">
    <property type="term" value="C:endoplasmic reticulum membrane"/>
    <property type="evidence" value="ECO:0007669"/>
    <property type="project" value="UniProtKB-SubCell"/>
</dbReference>
<feature type="transmembrane region" description="Helical" evidence="13">
    <location>
        <begin position="15"/>
        <end position="32"/>
    </location>
</feature>
<dbReference type="PANTHER" id="PTHR12886">
    <property type="entry name" value="PIG-M MANNOSYLTRANSFERASE"/>
    <property type="match status" value="1"/>
</dbReference>
<evidence type="ECO:0000256" key="4">
    <source>
        <dbReference type="ARBA" id="ARBA00022502"/>
    </source>
</evidence>
<evidence type="ECO:0000256" key="5">
    <source>
        <dbReference type="ARBA" id="ARBA00022676"/>
    </source>
</evidence>
<dbReference type="EMBL" id="UYRT01099280">
    <property type="protein sequence ID" value="VDN42085.1"/>
    <property type="molecule type" value="Genomic_DNA"/>
</dbReference>
<feature type="transmembrane region" description="Helical" evidence="13">
    <location>
        <begin position="87"/>
        <end position="105"/>
    </location>
</feature>
<dbReference type="OrthoDB" id="1741594at2759"/>
<keyword evidence="5 13" id="KW-0328">Glycosyltransferase</keyword>
<evidence type="ECO:0000313" key="14">
    <source>
        <dbReference type="EMBL" id="VDN42085.1"/>
    </source>
</evidence>
<comment type="function">
    <text evidence="11 13">Catalytic subunit of the glycosylphosphatidylinositol-mannosyltransferase I complex which catalyzes the transfer of the first mannose, via an alpha-1,4 bond from a dolichol-phosphate-mannose (Dol-P-Man) to the glucosaminyl acyl phosphatidylinositol (GlcN-(acyl)PI) intermediate to generate alpha-D-Man-(1-&gt;4)-alpha-D-GlcN-(1-&gt;6)-(1-radyl,2-acyl-sn-glycero-3-phospho)-2-acyl-inositol and participates in the sixth step of the glycosylphosphatidylinositol-anchor biosynthesis.</text>
</comment>
<dbReference type="GO" id="GO:0006506">
    <property type="term" value="P:GPI anchor biosynthetic process"/>
    <property type="evidence" value="ECO:0007669"/>
    <property type="project" value="UniProtKB-UniPathway"/>
</dbReference>
<reference evidence="14 15" key="1">
    <citation type="submission" date="2018-11" db="EMBL/GenBank/DDBJ databases">
        <authorList>
            <consortium name="Pathogen Informatics"/>
        </authorList>
    </citation>
    <scope>NUCLEOTIDE SEQUENCE [LARGE SCALE GENOMIC DNA]</scope>
</reference>
<dbReference type="GO" id="GO:0051751">
    <property type="term" value="F:alpha-1,4-mannosyltransferase activity"/>
    <property type="evidence" value="ECO:0007669"/>
    <property type="project" value="InterPro"/>
</dbReference>
<evidence type="ECO:0000256" key="10">
    <source>
        <dbReference type="ARBA" id="ARBA00023136"/>
    </source>
</evidence>
<dbReference type="UniPathway" id="UPA00196"/>
<dbReference type="GO" id="GO:0004376">
    <property type="term" value="F:GPI mannosyltransferase activity"/>
    <property type="evidence" value="ECO:0007669"/>
    <property type="project" value="InterPro"/>
</dbReference>
<dbReference type="GO" id="GO:1990529">
    <property type="term" value="C:glycosylphosphatidylinositol-mannosyltransferase I complex"/>
    <property type="evidence" value="ECO:0007669"/>
    <property type="project" value="TreeGrafter"/>
</dbReference>
<evidence type="ECO:0000256" key="12">
    <source>
        <dbReference type="ARBA" id="ARBA00093608"/>
    </source>
</evidence>
<comment type="caution">
    <text evidence="13">Lacks conserved residue(s) required for the propagation of feature annotation.</text>
</comment>
<dbReference type="EC" id="2.4.1.-" evidence="13"/>
<proteinExistence type="inferred from homology"/>
<evidence type="ECO:0000256" key="2">
    <source>
        <dbReference type="ARBA" id="ARBA00004687"/>
    </source>
</evidence>
<protein>
    <recommendedName>
        <fullName evidence="12 13">GPI alpha-1,4-mannosyltransferase I, catalytic subunit</fullName>
        <ecNumber evidence="13">2.4.1.-</ecNumber>
    </recommendedName>
    <alternativeName>
        <fullName evidence="13">GPI mannosyltransferase I</fullName>
    </alternativeName>
</protein>
<evidence type="ECO:0000256" key="9">
    <source>
        <dbReference type="ARBA" id="ARBA00022989"/>
    </source>
</evidence>
<name>A0A3P7NHE8_9BILA</name>
<keyword evidence="7 13" id="KW-0812">Transmembrane</keyword>
<comment type="subcellular location">
    <subcellularLocation>
        <location evidence="1 13">Endoplasmic reticulum membrane</location>
        <topology evidence="1 13">Multi-pass membrane protein</topology>
    </subcellularLocation>
</comment>
<evidence type="ECO:0000256" key="13">
    <source>
        <dbReference type="RuleBase" id="RU365064"/>
    </source>
</evidence>
<feature type="transmembrane region" description="Helical" evidence="13">
    <location>
        <begin position="149"/>
        <end position="169"/>
    </location>
</feature>
<evidence type="ECO:0000256" key="1">
    <source>
        <dbReference type="ARBA" id="ARBA00004477"/>
    </source>
</evidence>
<keyword evidence="8 13" id="KW-0256">Endoplasmic reticulum</keyword>
<comment type="similarity">
    <text evidence="3 13">Belongs to the PIGM family.</text>
</comment>
<dbReference type="AlphaFoldDB" id="A0A3P7NHE8"/>
<keyword evidence="6 13" id="KW-0808">Transferase</keyword>
<keyword evidence="9 13" id="KW-1133">Transmembrane helix</keyword>
<evidence type="ECO:0000256" key="6">
    <source>
        <dbReference type="ARBA" id="ARBA00022679"/>
    </source>
</evidence>
<feature type="transmembrane region" description="Helical" evidence="13">
    <location>
        <begin position="44"/>
        <end position="67"/>
    </location>
</feature>
<dbReference type="PANTHER" id="PTHR12886:SF0">
    <property type="entry name" value="GPI MANNOSYLTRANSFERASE 1"/>
    <property type="match status" value="1"/>
</dbReference>
<gene>
    <name evidence="14" type="ORF">GPUH_LOCUS23880</name>
</gene>
<dbReference type="Pfam" id="PF05007">
    <property type="entry name" value="Mannosyl_trans"/>
    <property type="match status" value="3"/>
</dbReference>
<evidence type="ECO:0000256" key="11">
    <source>
        <dbReference type="ARBA" id="ARBA00093408"/>
    </source>
</evidence>
<sequence length="223" mass="26049">MAALVHGSFAVQMKLYPIIYLPSIFLSLSSISTESGMIKRIKSIIFNARGHAFVLVLYVQEALLYHVKRADIWHNFSPYFYPFYLSYNDPVISCTSFLVSVLFWYKLYGPVYVQEALLYHVKRADIWHNFSPYFYPFYLSYNDPVVTQFIGLYAFVPQILLIAWIAFSFHEDLPFCWFLTTLAFVSLNKVCTSQYFVWYICLLPIAQRTIEVSLLYLSAGYSP</sequence>
<evidence type="ECO:0000256" key="7">
    <source>
        <dbReference type="ARBA" id="ARBA00022692"/>
    </source>
</evidence>
<evidence type="ECO:0000313" key="15">
    <source>
        <dbReference type="Proteomes" id="UP000271098"/>
    </source>
</evidence>
<organism evidence="14 15">
    <name type="scientific">Gongylonema pulchrum</name>
    <dbReference type="NCBI Taxonomy" id="637853"/>
    <lineage>
        <taxon>Eukaryota</taxon>
        <taxon>Metazoa</taxon>
        <taxon>Ecdysozoa</taxon>
        <taxon>Nematoda</taxon>
        <taxon>Chromadorea</taxon>
        <taxon>Rhabditida</taxon>
        <taxon>Spirurina</taxon>
        <taxon>Spiruromorpha</taxon>
        <taxon>Spiruroidea</taxon>
        <taxon>Gongylonematidae</taxon>
        <taxon>Gongylonema</taxon>
    </lineage>
</organism>
<keyword evidence="10 13" id="KW-0472">Membrane</keyword>
<comment type="pathway">
    <text evidence="2 13">Glycolipid biosynthesis; glycosylphosphatidylinositol-anchor biosynthesis.</text>
</comment>
<dbReference type="Proteomes" id="UP000271098">
    <property type="component" value="Unassembled WGS sequence"/>
</dbReference>
<evidence type="ECO:0000256" key="8">
    <source>
        <dbReference type="ARBA" id="ARBA00022824"/>
    </source>
</evidence>
<keyword evidence="15" id="KW-1185">Reference proteome</keyword>
<evidence type="ECO:0000256" key="3">
    <source>
        <dbReference type="ARBA" id="ARBA00011071"/>
    </source>
</evidence>
<accession>A0A3P7NHE8</accession>
<dbReference type="InterPro" id="IPR007704">
    <property type="entry name" value="PIG-M"/>
</dbReference>